<evidence type="ECO:0000313" key="3">
    <source>
        <dbReference type="Proteomes" id="UP000541444"/>
    </source>
</evidence>
<evidence type="ECO:0000256" key="1">
    <source>
        <dbReference type="SAM" id="MobiDB-lite"/>
    </source>
</evidence>
<keyword evidence="3" id="KW-1185">Reference proteome</keyword>
<name>A0A7J7NQB7_9MAGN</name>
<evidence type="ECO:0000313" key="2">
    <source>
        <dbReference type="EMBL" id="KAF6169407.1"/>
    </source>
</evidence>
<sequence>MIFFTMTEGMKKLILDRTSDLEARHLNDQSRIIYLTTDLRCAEYRLSQLNNYLEGEGVVVDWEDDEGEAGTSQVGPSRGRGSRGRGSRGRKSQVLDVLIEFSSEKEEEEDIDESSIDYSDDDIIDAIKMEILSNQA</sequence>
<reference evidence="2 3" key="1">
    <citation type="journal article" date="2020" name="IScience">
        <title>Genome Sequencing of the Endangered Kingdonia uniflora (Circaeasteraceae, Ranunculales) Reveals Potential Mechanisms of Evolutionary Specialization.</title>
        <authorList>
            <person name="Sun Y."/>
            <person name="Deng T."/>
            <person name="Zhang A."/>
            <person name="Moore M.J."/>
            <person name="Landis J.B."/>
            <person name="Lin N."/>
            <person name="Zhang H."/>
            <person name="Zhang X."/>
            <person name="Huang J."/>
            <person name="Zhang X."/>
            <person name="Sun H."/>
            <person name="Wang H."/>
        </authorList>
    </citation>
    <scope>NUCLEOTIDE SEQUENCE [LARGE SCALE GENOMIC DNA]</scope>
    <source>
        <strain evidence="2">TB1705</strain>
        <tissue evidence="2">Leaf</tissue>
    </source>
</reference>
<dbReference type="AlphaFoldDB" id="A0A7J7NQB7"/>
<comment type="caution">
    <text evidence="2">The sequence shown here is derived from an EMBL/GenBank/DDBJ whole genome shotgun (WGS) entry which is preliminary data.</text>
</comment>
<dbReference type="EMBL" id="JACGCM010000662">
    <property type="protein sequence ID" value="KAF6169407.1"/>
    <property type="molecule type" value="Genomic_DNA"/>
</dbReference>
<feature type="compositionally biased region" description="Basic residues" evidence="1">
    <location>
        <begin position="80"/>
        <end position="91"/>
    </location>
</feature>
<proteinExistence type="predicted"/>
<accession>A0A7J7NQB7</accession>
<feature type="region of interest" description="Disordered" evidence="1">
    <location>
        <begin position="63"/>
        <end position="91"/>
    </location>
</feature>
<dbReference type="Proteomes" id="UP000541444">
    <property type="component" value="Unassembled WGS sequence"/>
</dbReference>
<organism evidence="2 3">
    <name type="scientific">Kingdonia uniflora</name>
    <dbReference type="NCBI Taxonomy" id="39325"/>
    <lineage>
        <taxon>Eukaryota</taxon>
        <taxon>Viridiplantae</taxon>
        <taxon>Streptophyta</taxon>
        <taxon>Embryophyta</taxon>
        <taxon>Tracheophyta</taxon>
        <taxon>Spermatophyta</taxon>
        <taxon>Magnoliopsida</taxon>
        <taxon>Ranunculales</taxon>
        <taxon>Circaeasteraceae</taxon>
        <taxon>Kingdonia</taxon>
    </lineage>
</organism>
<gene>
    <name evidence="2" type="ORF">GIB67_010632</name>
</gene>
<protein>
    <submittedName>
        <fullName evidence="2">Uncharacterized protein</fullName>
    </submittedName>
</protein>